<feature type="region of interest" description="Disordered" evidence="1">
    <location>
        <begin position="76"/>
        <end position="153"/>
    </location>
</feature>
<sequence>GPVPAPSGDADPGDPVRRVVDRRLQAAGAQEAHAGQVGAVRVRHRARPGAGRALPGALLPGGHDLHRVRHRDHLHLPVGGDLPPARRVRPLGDADLRGRSFRLVHLPDRQRRPELGPGQVHQPPRRPAADHELHGEAGRLRGPGRPGRARSGL</sequence>
<dbReference type="GO" id="GO:0016491">
    <property type="term" value="F:oxidoreductase activity"/>
    <property type="evidence" value="ECO:0007669"/>
    <property type="project" value="UniProtKB-KW"/>
</dbReference>
<proteinExistence type="predicted"/>
<gene>
    <name evidence="2" type="ORF">AVDCRST_MAG10-1828</name>
</gene>
<feature type="compositionally biased region" description="Basic and acidic residues" evidence="1">
    <location>
        <begin position="127"/>
        <end position="139"/>
    </location>
</feature>
<reference evidence="2" key="1">
    <citation type="submission" date="2020-02" db="EMBL/GenBank/DDBJ databases">
        <authorList>
            <person name="Meier V. D."/>
        </authorList>
    </citation>
    <scope>NUCLEOTIDE SEQUENCE</scope>
    <source>
        <strain evidence="2">AVDCRST_MAG10</strain>
    </source>
</reference>
<feature type="non-terminal residue" evidence="2">
    <location>
        <position position="153"/>
    </location>
</feature>
<organism evidence="2">
    <name type="scientific">uncultured Acidimicrobiales bacterium</name>
    <dbReference type="NCBI Taxonomy" id="310071"/>
    <lineage>
        <taxon>Bacteria</taxon>
        <taxon>Bacillati</taxon>
        <taxon>Actinomycetota</taxon>
        <taxon>Acidimicrobiia</taxon>
        <taxon>Acidimicrobiales</taxon>
        <taxon>environmental samples</taxon>
    </lineage>
</organism>
<dbReference type="EMBL" id="CADCTB010000114">
    <property type="protein sequence ID" value="CAA9243899.1"/>
    <property type="molecule type" value="Genomic_DNA"/>
</dbReference>
<name>A0A6J4I9D4_9ACTN</name>
<dbReference type="EC" id="1.6.5.3" evidence="2"/>
<feature type="non-terminal residue" evidence="2">
    <location>
        <position position="1"/>
    </location>
</feature>
<keyword evidence="2" id="KW-0830">Ubiquinone</keyword>
<feature type="compositionally biased region" description="Basic and acidic residues" evidence="1">
    <location>
        <begin position="105"/>
        <end position="114"/>
    </location>
</feature>
<accession>A0A6J4I9D4</accession>
<keyword evidence="2" id="KW-0560">Oxidoreductase</keyword>
<evidence type="ECO:0000313" key="2">
    <source>
        <dbReference type="EMBL" id="CAA9243899.1"/>
    </source>
</evidence>
<evidence type="ECO:0000256" key="1">
    <source>
        <dbReference type="SAM" id="MobiDB-lite"/>
    </source>
</evidence>
<dbReference type="AlphaFoldDB" id="A0A6J4I9D4"/>
<protein>
    <submittedName>
        <fullName evidence="2">NADH ubiquinone oxidoreductase chain A</fullName>
        <ecNumber evidence="2">1.6.5.3</ecNumber>
    </submittedName>
</protein>